<dbReference type="EMBL" id="VIKS01000013">
    <property type="protein sequence ID" value="TQV84859.1"/>
    <property type="molecule type" value="Genomic_DNA"/>
</dbReference>
<dbReference type="InterPro" id="IPR007138">
    <property type="entry name" value="ABM_dom"/>
</dbReference>
<sequence>MSFVAISKVKFPPALKEAIHAFGLEMVAEAKSQAGLISISFHQSHDENETMMYWEWESQEDHERCMQSEDWNVLMKKSGTLFQSSDVVFSIQTYNRLA</sequence>
<evidence type="ECO:0000313" key="2">
    <source>
        <dbReference type="EMBL" id="TQV84859.1"/>
    </source>
</evidence>
<evidence type="ECO:0000259" key="1">
    <source>
        <dbReference type="Pfam" id="PF03992"/>
    </source>
</evidence>
<protein>
    <recommendedName>
        <fullName evidence="1">ABM domain-containing protein</fullName>
    </recommendedName>
</protein>
<keyword evidence="3" id="KW-1185">Reference proteome</keyword>
<evidence type="ECO:0000313" key="3">
    <source>
        <dbReference type="Proteomes" id="UP000315439"/>
    </source>
</evidence>
<dbReference type="SUPFAM" id="SSF54909">
    <property type="entry name" value="Dimeric alpha+beta barrel"/>
    <property type="match status" value="1"/>
</dbReference>
<feature type="domain" description="ABM" evidence="1">
    <location>
        <begin position="4"/>
        <end position="73"/>
    </location>
</feature>
<comment type="caution">
    <text evidence="2">The sequence shown here is derived from an EMBL/GenBank/DDBJ whole genome shotgun (WGS) entry which is preliminary data.</text>
</comment>
<reference evidence="2 3" key="1">
    <citation type="submission" date="2019-07" db="EMBL/GenBank/DDBJ databases">
        <title>Draft genome for Aliikangiella sp. M105.</title>
        <authorList>
            <person name="Wang G."/>
        </authorList>
    </citation>
    <scope>NUCLEOTIDE SEQUENCE [LARGE SCALE GENOMIC DNA]</scope>
    <source>
        <strain evidence="2 3">M105</strain>
    </source>
</reference>
<dbReference type="Proteomes" id="UP000315439">
    <property type="component" value="Unassembled WGS sequence"/>
</dbReference>
<dbReference type="Gene3D" id="3.30.70.100">
    <property type="match status" value="1"/>
</dbReference>
<dbReference type="Pfam" id="PF03992">
    <property type="entry name" value="ABM"/>
    <property type="match status" value="1"/>
</dbReference>
<accession>A0A545U5V9</accession>
<dbReference type="AlphaFoldDB" id="A0A545U5V9"/>
<dbReference type="InterPro" id="IPR011008">
    <property type="entry name" value="Dimeric_a/b-barrel"/>
</dbReference>
<proteinExistence type="predicted"/>
<organism evidence="2 3">
    <name type="scientific">Aliikangiella coralliicola</name>
    <dbReference type="NCBI Taxonomy" id="2592383"/>
    <lineage>
        <taxon>Bacteria</taxon>
        <taxon>Pseudomonadati</taxon>
        <taxon>Pseudomonadota</taxon>
        <taxon>Gammaproteobacteria</taxon>
        <taxon>Oceanospirillales</taxon>
        <taxon>Pleioneaceae</taxon>
        <taxon>Aliikangiella</taxon>
    </lineage>
</organism>
<dbReference type="RefSeq" id="WP_142933347.1">
    <property type="nucleotide sequence ID" value="NZ_ML660169.1"/>
</dbReference>
<gene>
    <name evidence="2" type="ORF">FLL46_20890</name>
</gene>
<name>A0A545U5V9_9GAMM</name>